<dbReference type="KEGG" id="sta:STHERM_c02740"/>
<evidence type="ECO:0000313" key="2">
    <source>
        <dbReference type="Proteomes" id="UP000001296"/>
    </source>
</evidence>
<gene>
    <name evidence="1" type="ordered locus">STHERM_c02740</name>
</gene>
<dbReference type="PaxDb" id="665571-STHERM_c02740"/>
<dbReference type="InterPro" id="IPR016181">
    <property type="entry name" value="Acyl_CoA_acyltransferase"/>
</dbReference>
<reference key="1">
    <citation type="submission" date="2009-08" db="EMBL/GenBank/DDBJ databases">
        <title>The genome sequence of Spirochaeta thermophila DSM6192.</title>
        <authorList>
            <person name="Angelov A."/>
            <person name="Mientus M."/>
            <person name="Wittenberg S."/>
            <person name="Lehmann R."/>
            <person name="Liesegang H."/>
            <person name="Daniel R."/>
            <person name="Liebl W."/>
        </authorList>
    </citation>
    <scope>NUCLEOTIDE SEQUENCE</scope>
    <source>
        <strain>DSM 6192</strain>
    </source>
</reference>
<dbReference type="SUPFAM" id="SSF55729">
    <property type="entry name" value="Acyl-CoA N-acyltransferases (Nat)"/>
    <property type="match status" value="1"/>
</dbReference>
<reference evidence="1 2" key="2">
    <citation type="journal article" date="2010" name="J. Bacteriol.">
        <title>Genome sequence of the polysaccharide-degrading, thermophilic anaerobe Spirochaeta thermophila DSM 6192.</title>
        <authorList>
            <person name="Angelov A."/>
            <person name="Liebl S."/>
            <person name="Ballschmiter M."/>
            <person name="Bomeke M."/>
            <person name="Lehmann R."/>
            <person name="Liesegang H."/>
            <person name="Daniel R."/>
            <person name="Liebl W."/>
        </authorList>
    </citation>
    <scope>NUCLEOTIDE SEQUENCE [LARGE SCALE GENOMIC DNA]</scope>
    <source>
        <strain evidence="2">ATCC 49972 / DSM 6192 / RI 19.B1</strain>
    </source>
</reference>
<accession>E0RNX4</accession>
<dbReference type="AlphaFoldDB" id="E0RNX4"/>
<dbReference type="InterPro" id="IPR005361">
    <property type="entry name" value="UPF0158"/>
</dbReference>
<dbReference type="Pfam" id="PF03682">
    <property type="entry name" value="UPF0158"/>
    <property type="match status" value="1"/>
</dbReference>
<evidence type="ECO:0008006" key="3">
    <source>
        <dbReference type="Google" id="ProtNLM"/>
    </source>
</evidence>
<dbReference type="EMBL" id="CP001698">
    <property type="protein sequence ID" value="ADN01247.1"/>
    <property type="molecule type" value="Genomic_DNA"/>
</dbReference>
<organism evidence="1 2">
    <name type="scientific">Winmispira thermophila (strain ATCC 49972 / DSM 6192 / RI 19.B1)</name>
    <name type="common">Spirochaeta thermophila</name>
    <dbReference type="NCBI Taxonomy" id="665571"/>
    <lineage>
        <taxon>Bacteria</taxon>
        <taxon>Pseudomonadati</taxon>
        <taxon>Spirochaetota</taxon>
        <taxon>Spirochaetia</taxon>
        <taxon>Winmispirales</taxon>
        <taxon>Winmispiraceae</taxon>
        <taxon>Winmispira</taxon>
    </lineage>
</organism>
<dbReference type="HOGENOM" id="CLU_073846_0_0_12"/>
<dbReference type="eggNOG" id="COG0456">
    <property type="taxonomic scope" value="Bacteria"/>
</dbReference>
<evidence type="ECO:0000313" key="1">
    <source>
        <dbReference type="EMBL" id="ADN01247.1"/>
    </source>
</evidence>
<protein>
    <recommendedName>
        <fullName evidence="3">N-acetyltransferase domain-containing protein</fullName>
    </recommendedName>
</protein>
<dbReference type="Proteomes" id="UP000001296">
    <property type="component" value="Chromosome"/>
</dbReference>
<name>E0RNX4_WINT6</name>
<sequence>MARFDLTPEIIDLIVYGMENQERALCFDTETCTLCPVEGREEGEDRYVDLPPWGPVQGYRLMESFVASLRNRVVKERLRRILSSREKVFRRFKDALKEFPLVERRWFAFKDRWMRREVVQWYNALRQSWGLSSLPLEMEDDLEIEGLLEGEFSFFDLKGESLSHAVTPLVDGAWTELFPGGRGVIGLRMKEVMSALEGEDRYLVCLTPSDEIAGLCWYKVAGDSLHHLLLLHVFPEFQGLGLEKALWRRWWEGVERRGGTALVELPGKAKELEDEVKMAGFQAASTTYLFIPEEDRSP</sequence>
<dbReference type="RefSeq" id="WP_013313088.1">
    <property type="nucleotide sequence ID" value="NC_014484.1"/>
</dbReference>
<proteinExistence type="predicted"/>